<accession>A0A9Q8CJQ5</accession>
<sequence>MAKTIKLYTDLENGKTKEYKAKKLSSLYIMQAMRLGAKLEKAGEDFDISMIEDLLDLIVDVYNEQFTKDELLAGIASEDFMTVLEQQLVMIASPEVDSAETKDFLAKKEN</sequence>
<dbReference type="AlphaFoldDB" id="A0A9Q8CJQ5"/>
<dbReference type="NCBIfam" id="NF047360">
    <property type="entry name" value="tail_chap_PVL"/>
    <property type="match status" value="1"/>
</dbReference>
<keyword evidence="2" id="KW-1185">Reference proteome</keyword>
<evidence type="ECO:0000313" key="1">
    <source>
        <dbReference type="EMBL" id="TDM04068.1"/>
    </source>
</evidence>
<gene>
    <name evidence="1" type="ORF">ERX40_02550</name>
</gene>
<dbReference type="InterPro" id="IPR057006">
    <property type="entry name" value="Phage_TAC_19"/>
</dbReference>
<reference evidence="1 2" key="1">
    <citation type="submission" date="2019-01" db="EMBL/GenBank/DDBJ databases">
        <title>Draft genome sequences of the type strains of six Macrococcus species.</title>
        <authorList>
            <person name="Mazhar S."/>
            <person name="Altermann E."/>
            <person name="Hill C."/>
            <person name="Mcauliffe O."/>
        </authorList>
    </citation>
    <scope>NUCLEOTIDE SEQUENCE [LARGE SCALE GENOMIC DNA]</scope>
    <source>
        <strain evidence="1 2">ATCC 51828</strain>
    </source>
</reference>
<evidence type="ECO:0008006" key="3">
    <source>
        <dbReference type="Google" id="ProtNLM"/>
    </source>
</evidence>
<protein>
    <recommendedName>
        <fullName evidence="3">Phage tail protein</fullName>
    </recommendedName>
</protein>
<name>A0A9Q8CJQ5_9STAP</name>
<dbReference type="Proteomes" id="UP000295280">
    <property type="component" value="Unassembled WGS sequence"/>
</dbReference>
<organism evidence="1 2">
    <name type="scientific">Macrococcus carouselicus</name>
    <dbReference type="NCBI Taxonomy" id="69969"/>
    <lineage>
        <taxon>Bacteria</taxon>
        <taxon>Bacillati</taxon>
        <taxon>Bacillota</taxon>
        <taxon>Bacilli</taxon>
        <taxon>Bacillales</taxon>
        <taxon>Staphylococcaceae</taxon>
        <taxon>Macrococcus</taxon>
    </lineage>
</organism>
<dbReference type="OrthoDB" id="2413964at2"/>
<dbReference type="RefSeq" id="WP_133416928.1">
    <property type="nucleotide sequence ID" value="NZ_SCWD01000001.1"/>
</dbReference>
<dbReference type="EMBL" id="SCWD01000001">
    <property type="protein sequence ID" value="TDM04068.1"/>
    <property type="molecule type" value="Genomic_DNA"/>
</dbReference>
<evidence type="ECO:0000313" key="2">
    <source>
        <dbReference type="Proteomes" id="UP000295280"/>
    </source>
</evidence>
<dbReference type="Pfam" id="PF23857">
    <property type="entry name" value="Phage_TAC_19"/>
    <property type="match status" value="1"/>
</dbReference>
<comment type="caution">
    <text evidence="1">The sequence shown here is derived from an EMBL/GenBank/DDBJ whole genome shotgun (WGS) entry which is preliminary data.</text>
</comment>
<proteinExistence type="predicted"/>